<dbReference type="NCBIfam" id="NF038228">
    <property type="entry name" value="IcmH_DotU_IVB"/>
    <property type="match status" value="1"/>
</dbReference>
<dbReference type="PANTHER" id="PTHR38033">
    <property type="entry name" value="MEMBRANE PROTEIN-RELATED"/>
    <property type="match status" value="1"/>
</dbReference>
<dbReference type="CDD" id="cd07185">
    <property type="entry name" value="OmpA_C-like"/>
    <property type="match status" value="1"/>
</dbReference>
<keyword evidence="1" id="KW-0472">Membrane</keyword>
<dbReference type="InterPro" id="IPR006665">
    <property type="entry name" value="OmpA-like"/>
</dbReference>
<dbReference type="Proteomes" id="UP000464053">
    <property type="component" value="Chromosome"/>
</dbReference>
<dbReference type="EMBL" id="CP028271">
    <property type="protein sequence ID" value="QHM70826.1"/>
    <property type="molecule type" value="Genomic_DNA"/>
</dbReference>
<evidence type="ECO:0000259" key="3">
    <source>
        <dbReference type="PROSITE" id="PS51123"/>
    </source>
</evidence>
<proteinExistence type="predicted"/>
<feature type="region of interest" description="Disordered" evidence="2">
    <location>
        <begin position="1"/>
        <end position="26"/>
    </location>
</feature>
<dbReference type="GO" id="GO:0016020">
    <property type="term" value="C:membrane"/>
    <property type="evidence" value="ECO:0007669"/>
    <property type="project" value="UniProtKB-UniRule"/>
</dbReference>
<organism evidence="4 5">
    <name type="scientific">Mixta intestinalis</name>
    <dbReference type="NCBI Taxonomy" id="1615494"/>
    <lineage>
        <taxon>Bacteria</taxon>
        <taxon>Pseudomonadati</taxon>
        <taxon>Pseudomonadota</taxon>
        <taxon>Gammaproteobacteria</taxon>
        <taxon>Enterobacterales</taxon>
        <taxon>Erwiniaceae</taxon>
        <taxon>Mixta</taxon>
    </lineage>
</organism>
<evidence type="ECO:0000256" key="1">
    <source>
        <dbReference type="PROSITE-ProRule" id="PRU00473"/>
    </source>
</evidence>
<dbReference type="Gene3D" id="1.25.40.590">
    <property type="entry name" value="Type IV / VI secretion system, DotU"/>
    <property type="match status" value="1"/>
</dbReference>
<name>A0A6P1PWD6_9GAMM</name>
<dbReference type="Pfam" id="PF00691">
    <property type="entry name" value="OmpA"/>
    <property type="match status" value="1"/>
</dbReference>
<keyword evidence="5" id="KW-1185">Reference proteome</keyword>
<dbReference type="KEGG" id="mint:C7M51_01106"/>
<reference evidence="4 5" key="1">
    <citation type="submission" date="2018-03" db="EMBL/GenBank/DDBJ databases">
        <title>Pantoea intestinalis SRCM103226 isolated form the mealworm.</title>
        <authorList>
            <person name="Jeong D.-Y."/>
            <person name="Kim J.W."/>
        </authorList>
    </citation>
    <scope>NUCLEOTIDE SEQUENCE [LARGE SCALE GENOMIC DNA]</scope>
    <source>
        <strain evidence="4 5">SRCM103226</strain>
    </source>
</reference>
<feature type="domain" description="OmpA-like" evidence="3">
    <location>
        <begin position="324"/>
        <end position="443"/>
    </location>
</feature>
<dbReference type="PROSITE" id="PS51123">
    <property type="entry name" value="OMPA_2"/>
    <property type="match status" value="1"/>
</dbReference>
<accession>A0A6P1PWD6</accession>
<sequence>MSVEPAKPAATETPLPGSSIKQRLPHNHRRAFPTALKLGFFSLEQRNSMTPVDVARDAHSTSSENMLLAAALPLLNTIVHIRMAATHDDPSGLRTQLVEEVRQFENRCKQAGLPFETLLAARYCLCSVLDEAAAQTPWGTRGVWSGNGLLVTFHNESWGGEKVFQLLSRLSQTPAQHLALLELIHYCLLLGYEGRYRGMENGRQQRDIICSRLGELIAETRQNDEQFDSVTVEARPLTSQFWRPPVPLWACLAVTALIASLVYSGLNWRLGRQAEPLLRAIYQAPLPVVTLSRSGTPPQALLNLRERLSDVLAAGQLEVSDGPFGSKIILPADRLFDPGATALNGTGRALLTRVAAAMKDLQGSVLVSAYTDNRAIHTSRFPSSYEFSLARARAIGTLLNRQLPAGRSIKAEGRGDSEPLLPNDSAENRARNRRIEITLFAVPTPINAAQKETSQ</sequence>
<evidence type="ECO:0000313" key="5">
    <source>
        <dbReference type="Proteomes" id="UP000464053"/>
    </source>
</evidence>
<dbReference type="Pfam" id="PF09850">
    <property type="entry name" value="DotU"/>
    <property type="match status" value="1"/>
</dbReference>
<dbReference type="NCBIfam" id="TIGR03349">
    <property type="entry name" value="IV_VI_DotU"/>
    <property type="match status" value="1"/>
</dbReference>
<dbReference type="InterPro" id="IPR017732">
    <property type="entry name" value="T4/T6SS_DotU"/>
</dbReference>
<dbReference type="Gene3D" id="3.30.1330.60">
    <property type="entry name" value="OmpA-like domain"/>
    <property type="match status" value="1"/>
</dbReference>
<feature type="region of interest" description="Disordered" evidence="2">
    <location>
        <begin position="409"/>
        <end position="428"/>
    </location>
</feature>
<dbReference type="InterPro" id="IPR036737">
    <property type="entry name" value="OmpA-like_sf"/>
</dbReference>
<protein>
    <submittedName>
        <fullName evidence="4">Motility protein B</fullName>
    </submittedName>
</protein>
<dbReference type="PANTHER" id="PTHR38033:SF1">
    <property type="entry name" value="DOTU FAMILY TYPE IV_VI SECRETION SYSTEM PROTEIN"/>
    <property type="match status" value="1"/>
</dbReference>
<gene>
    <name evidence="4" type="primary">motB_1</name>
    <name evidence="4" type="ORF">C7M51_01106</name>
</gene>
<evidence type="ECO:0000313" key="4">
    <source>
        <dbReference type="EMBL" id="QHM70826.1"/>
    </source>
</evidence>
<evidence type="ECO:0000256" key="2">
    <source>
        <dbReference type="SAM" id="MobiDB-lite"/>
    </source>
</evidence>
<dbReference type="AlphaFoldDB" id="A0A6P1PWD6"/>
<dbReference type="InterPro" id="IPR038522">
    <property type="entry name" value="T4/T6SS_DotU_sf"/>
</dbReference>
<dbReference type="SUPFAM" id="SSF103088">
    <property type="entry name" value="OmpA-like"/>
    <property type="match status" value="1"/>
</dbReference>